<evidence type="ECO:0000313" key="4">
    <source>
        <dbReference type="EMBL" id="MDP5274924.1"/>
    </source>
</evidence>
<dbReference type="Gene3D" id="3.40.190.10">
    <property type="entry name" value="Periplasmic binding protein-like II"/>
    <property type="match status" value="1"/>
</dbReference>
<comment type="caution">
    <text evidence="4">The sequence shown here is derived from an EMBL/GenBank/DDBJ whole genome shotgun (WGS) entry which is preliminary data.</text>
</comment>
<keyword evidence="5" id="KW-1185">Reference proteome</keyword>
<dbReference type="CDD" id="cd08507">
    <property type="entry name" value="PBP2_SgrR_like"/>
    <property type="match status" value="1"/>
</dbReference>
<accession>A0ABT9IZX1</accession>
<proteinExistence type="predicted"/>
<keyword evidence="1" id="KW-0238">DNA-binding</keyword>
<protein>
    <submittedName>
        <fullName evidence="4">ABC transporter substrate-binding protein</fullName>
    </submittedName>
</protein>
<evidence type="ECO:0000313" key="5">
    <source>
        <dbReference type="Proteomes" id="UP001231941"/>
    </source>
</evidence>
<dbReference type="Pfam" id="PF00496">
    <property type="entry name" value="SBP_bac_5"/>
    <property type="match status" value="1"/>
</dbReference>
<evidence type="ECO:0000256" key="1">
    <source>
        <dbReference type="ARBA" id="ARBA00023125"/>
    </source>
</evidence>
<dbReference type="InterPro" id="IPR025370">
    <property type="entry name" value="SgrR_HTH_N"/>
</dbReference>
<organism evidence="4 5">
    <name type="scientific">Chengkuizengella axinellae</name>
    <dbReference type="NCBI Taxonomy" id="3064388"/>
    <lineage>
        <taxon>Bacteria</taxon>
        <taxon>Bacillati</taxon>
        <taxon>Bacillota</taxon>
        <taxon>Bacilli</taxon>
        <taxon>Bacillales</taxon>
        <taxon>Paenibacillaceae</taxon>
        <taxon>Chengkuizengella</taxon>
    </lineage>
</organism>
<feature type="domain" description="Solute-binding protein family 5" evidence="2">
    <location>
        <begin position="180"/>
        <end position="497"/>
    </location>
</feature>
<dbReference type="SUPFAM" id="SSF53850">
    <property type="entry name" value="Periplasmic binding protein-like II"/>
    <property type="match status" value="1"/>
</dbReference>
<evidence type="ECO:0000259" key="3">
    <source>
        <dbReference type="Pfam" id="PF12793"/>
    </source>
</evidence>
<dbReference type="EMBL" id="JAVAMP010000005">
    <property type="protein sequence ID" value="MDP5274924.1"/>
    <property type="molecule type" value="Genomic_DNA"/>
</dbReference>
<dbReference type="Gene3D" id="3.90.76.10">
    <property type="entry name" value="Dipeptide-binding Protein, Domain 1"/>
    <property type="match status" value="1"/>
</dbReference>
<dbReference type="PANTHER" id="PTHR30290:SF72">
    <property type="entry name" value="HTH-TYPE TRANSCRIPTIONAL REGULATOR SGRR"/>
    <property type="match status" value="1"/>
</dbReference>
<reference evidence="4 5" key="1">
    <citation type="submission" date="2023-08" db="EMBL/GenBank/DDBJ databases">
        <authorList>
            <person name="Park J.-S."/>
        </authorList>
    </citation>
    <scope>NUCLEOTIDE SEQUENCE [LARGE SCALE GENOMIC DNA]</scope>
    <source>
        <strain evidence="4 5">2205SS18-9</strain>
    </source>
</reference>
<feature type="domain" description="Transcriptional regulator SgrR N-terminal HTH" evidence="3">
    <location>
        <begin position="5"/>
        <end position="100"/>
    </location>
</feature>
<dbReference type="Pfam" id="PF12793">
    <property type="entry name" value="SgrR_N"/>
    <property type="match status" value="1"/>
</dbReference>
<name>A0ABT9IZX1_9BACL</name>
<dbReference type="InterPro" id="IPR039424">
    <property type="entry name" value="SBP_5"/>
</dbReference>
<dbReference type="InterPro" id="IPR000914">
    <property type="entry name" value="SBP_5_dom"/>
</dbReference>
<evidence type="ECO:0000259" key="2">
    <source>
        <dbReference type="Pfam" id="PF00496"/>
    </source>
</evidence>
<gene>
    <name evidence="4" type="ORF">Q5Y73_12465</name>
</gene>
<dbReference type="RefSeq" id="WP_305992234.1">
    <property type="nucleotide sequence ID" value="NZ_JAVAMP010000005.1"/>
</dbReference>
<dbReference type="Proteomes" id="UP001231941">
    <property type="component" value="Unassembled WGS sequence"/>
</dbReference>
<dbReference type="PANTHER" id="PTHR30290">
    <property type="entry name" value="PERIPLASMIC BINDING COMPONENT OF ABC TRANSPORTER"/>
    <property type="match status" value="1"/>
</dbReference>
<sequence>MLVEEHYLRLRNHFYTVENDVWIEVKLDQISEVLHSTKRNTNFLLRKMEDRKWIRWSPGRGRGNVSKVTFLKEKDDLIMELAKNMVLKSDLQGANSVLQTYNISSEGRGLFYIWLENQLGYHIQKDQAKSMDILRFPFYRPIPFLDPAFVGRRTEVHMIGQIFDTLVVFNEKTDELESHLSHYWTSDESNQIWTFFLRKGIHFHHGKPFTSSDVAYTVRRIQDPATKSPHRWMMKDVKKITCVNEYAVRIELEEPNALFIDFLSTDRLSIVPDDLHKYDRFATFPIGTGPFSVEKNDDSMFILQVNESYFKERAHLDQIEVWVWPNYKEDKKILLADEEFKHLHMWSNSISKNKDLNKIDSIENGCTYLVFNQQKQGSHQNGNFRKAMHHVMNRALMIEKLGERRHMPASGFLPNQQMDSYIDDYDIDLARKALNQSGYKGELLHLYTYELHINEEDASWIQKQAALLGIHLEISIHPIEQLRKFEVMKQADMIVAGEVFGENLQLDIFDMFQMSSSFIHQFLSDQYKKMKDDKIAELLKTSNKSKRLGIFNDIEKELRESYSVLFLYHSKQNAMHHADLKGVSLNALGWVDYRKLWFSSL</sequence>
<dbReference type="Gene3D" id="3.10.105.10">
    <property type="entry name" value="Dipeptide-binding Protein, Domain 3"/>
    <property type="match status" value="1"/>
</dbReference>